<protein>
    <submittedName>
        <fullName evidence="1">Uncharacterized protein</fullName>
    </submittedName>
</protein>
<accession>A0A1M5PZG5</accession>
<dbReference type="EMBL" id="LT670818">
    <property type="protein sequence ID" value="SHH06593.1"/>
    <property type="molecule type" value="Genomic_DNA"/>
</dbReference>
<sequence length="64" mass="6833">MSMTDEWNETLRCPKCGNTGMASLSQGDDADIPAVQSVPDGFKVVATLYGPDFHCTTCNIPVVP</sequence>
<reference evidence="1 2" key="1">
    <citation type="submission" date="2016-11" db="EMBL/GenBank/DDBJ databases">
        <authorList>
            <person name="Jaros S."/>
            <person name="Januszkiewicz K."/>
            <person name="Wedrychowicz H."/>
        </authorList>
    </citation>
    <scope>NUCLEOTIDE SEQUENCE [LARGE SCALE GENOMIC DNA]</scope>
    <source>
        <strain evidence="1 2">GAS242</strain>
    </source>
</reference>
<evidence type="ECO:0000313" key="1">
    <source>
        <dbReference type="EMBL" id="SHH06593.1"/>
    </source>
</evidence>
<evidence type="ECO:0000313" key="2">
    <source>
        <dbReference type="Proteomes" id="UP000190675"/>
    </source>
</evidence>
<gene>
    <name evidence="1" type="ORF">SAMN05444169_5548</name>
</gene>
<name>A0A1M5PZG5_9BRAD</name>
<dbReference type="Proteomes" id="UP000190675">
    <property type="component" value="Chromosome I"/>
</dbReference>
<organism evidence="1 2">
    <name type="scientific">Bradyrhizobium erythrophlei</name>
    <dbReference type="NCBI Taxonomy" id="1437360"/>
    <lineage>
        <taxon>Bacteria</taxon>
        <taxon>Pseudomonadati</taxon>
        <taxon>Pseudomonadota</taxon>
        <taxon>Alphaproteobacteria</taxon>
        <taxon>Hyphomicrobiales</taxon>
        <taxon>Nitrobacteraceae</taxon>
        <taxon>Bradyrhizobium</taxon>
    </lineage>
</organism>
<proteinExistence type="predicted"/>
<dbReference type="AlphaFoldDB" id="A0A1M5PZG5"/>